<evidence type="ECO:0000313" key="4">
    <source>
        <dbReference type="EMBL" id="TCC88631.1"/>
    </source>
</evidence>
<dbReference type="Proteomes" id="UP000292884">
    <property type="component" value="Unassembled WGS sequence"/>
</dbReference>
<dbReference type="EMBL" id="SJSK01000005">
    <property type="protein sequence ID" value="TCC88631.1"/>
    <property type="molecule type" value="Genomic_DNA"/>
</dbReference>
<dbReference type="InterPro" id="IPR036291">
    <property type="entry name" value="NAD(P)-bd_dom_sf"/>
</dbReference>
<dbReference type="PRINTS" id="PR00080">
    <property type="entry name" value="SDRFAMILY"/>
</dbReference>
<gene>
    <name evidence="4" type="ORF">EZ428_18515</name>
</gene>
<dbReference type="OrthoDB" id="9810734at2"/>
<dbReference type="RefSeq" id="WP_131554685.1">
    <property type="nucleotide sequence ID" value="NZ_SJSK01000005.1"/>
</dbReference>
<dbReference type="InterPro" id="IPR002347">
    <property type="entry name" value="SDR_fam"/>
</dbReference>
<dbReference type="AlphaFoldDB" id="A0A4R0MP73"/>
<evidence type="ECO:0000256" key="1">
    <source>
        <dbReference type="ARBA" id="ARBA00006484"/>
    </source>
</evidence>
<proteinExistence type="inferred from homology"/>
<dbReference type="SUPFAM" id="SSF51735">
    <property type="entry name" value="NAD(P)-binding Rossmann-fold domains"/>
    <property type="match status" value="1"/>
</dbReference>
<comment type="caution">
    <text evidence="4">The sequence shown here is derived from an EMBL/GenBank/DDBJ whole genome shotgun (WGS) entry which is preliminary data.</text>
</comment>
<dbReference type="GO" id="GO:0016491">
    <property type="term" value="F:oxidoreductase activity"/>
    <property type="evidence" value="ECO:0007669"/>
    <property type="project" value="UniProtKB-KW"/>
</dbReference>
<keyword evidence="5" id="KW-1185">Reference proteome</keyword>
<reference evidence="4 5" key="1">
    <citation type="submission" date="2019-02" db="EMBL/GenBank/DDBJ databases">
        <title>Pedobacter sp. RP-1-13 sp. nov., isolated from Arctic soil.</title>
        <authorList>
            <person name="Dahal R.H."/>
        </authorList>
    </citation>
    <scope>NUCLEOTIDE SEQUENCE [LARGE SCALE GENOMIC DNA]</scope>
    <source>
        <strain evidence="4 5">RP-1-13</strain>
    </source>
</reference>
<dbReference type="PANTHER" id="PTHR44196:SF1">
    <property type="entry name" value="DEHYDROGENASE_REDUCTASE SDR FAMILY MEMBER 7B"/>
    <property type="match status" value="1"/>
</dbReference>
<protein>
    <submittedName>
        <fullName evidence="4">SDR family NAD(P)-dependent oxidoreductase</fullName>
    </submittedName>
</protein>
<dbReference type="InterPro" id="IPR020904">
    <property type="entry name" value="Sc_DH/Rdtase_CS"/>
</dbReference>
<dbReference type="PRINTS" id="PR00081">
    <property type="entry name" value="GDHRDH"/>
</dbReference>
<dbReference type="PANTHER" id="PTHR44196">
    <property type="entry name" value="DEHYDROGENASE/REDUCTASE SDR FAMILY MEMBER 7B"/>
    <property type="match status" value="1"/>
</dbReference>
<organism evidence="4 5">
    <name type="scientific">Pedobacter frigiditerrae</name>
    <dbReference type="NCBI Taxonomy" id="2530452"/>
    <lineage>
        <taxon>Bacteria</taxon>
        <taxon>Pseudomonadati</taxon>
        <taxon>Bacteroidota</taxon>
        <taxon>Sphingobacteriia</taxon>
        <taxon>Sphingobacteriales</taxon>
        <taxon>Sphingobacteriaceae</taxon>
        <taxon>Pedobacter</taxon>
    </lineage>
</organism>
<evidence type="ECO:0000256" key="2">
    <source>
        <dbReference type="ARBA" id="ARBA00023002"/>
    </source>
</evidence>
<evidence type="ECO:0000256" key="3">
    <source>
        <dbReference type="RuleBase" id="RU000363"/>
    </source>
</evidence>
<dbReference type="GO" id="GO:0016020">
    <property type="term" value="C:membrane"/>
    <property type="evidence" value="ECO:0007669"/>
    <property type="project" value="TreeGrafter"/>
</dbReference>
<name>A0A4R0MP73_9SPHI</name>
<keyword evidence="2" id="KW-0560">Oxidoreductase</keyword>
<dbReference type="PROSITE" id="PS00061">
    <property type="entry name" value="ADH_SHORT"/>
    <property type="match status" value="1"/>
</dbReference>
<dbReference type="Pfam" id="PF00106">
    <property type="entry name" value="adh_short"/>
    <property type="match status" value="1"/>
</dbReference>
<evidence type="ECO:0000313" key="5">
    <source>
        <dbReference type="Proteomes" id="UP000292884"/>
    </source>
</evidence>
<comment type="similarity">
    <text evidence="1 3">Belongs to the short-chain dehydrogenases/reductases (SDR) family.</text>
</comment>
<sequence>MNITNNTILITGGATGIGLELAKQFIANGNTVIICGRRENKLREAKNLLPALITKQCDISDIEKRRELYGFCMAQFPSVNILVNNAGIQREIDFRKGETDYLNGPSETAINLDATFHLTALFTPHFMKHKESAIINVSSGLGIVPLVIVPIYSATKSALHSFSISLRKQLKATTVKVFEILPPIVDTELDNGARDKRGQTDKGISAEKVAVESLKAIGKDIFEIPIGIVKVLRIGSRINPKLFLKIINKKSPVQTL</sequence>
<accession>A0A4R0MP73</accession>
<dbReference type="Gene3D" id="3.40.50.720">
    <property type="entry name" value="NAD(P)-binding Rossmann-like Domain"/>
    <property type="match status" value="1"/>
</dbReference>